<dbReference type="KEGG" id="bvg:104884569"/>
<accession>A0A0J8B5Y3</accession>
<evidence type="ECO:0000313" key="7">
    <source>
        <dbReference type="EMBL" id="KMS95298.1"/>
    </source>
</evidence>
<evidence type="ECO:0000256" key="2">
    <source>
        <dbReference type="ARBA" id="ARBA00022630"/>
    </source>
</evidence>
<protein>
    <recommendedName>
        <fullName evidence="6">FAD/NAD(P)-binding domain-containing protein</fullName>
    </recommendedName>
</protein>
<comment type="similarity">
    <text evidence="1">Belongs to the FAD-dependent oxidoreductase family.</text>
</comment>
<dbReference type="FunFam" id="3.50.50.100:FF:000006">
    <property type="entry name" value="apoptosis-inducing factor 2"/>
    <property type="match status" value="1"/>
</dbReference>
<evidence type="ECO:0000313" key="8">
    <source>
        <dbReference type="Proteomes" id="UP000035740"/>
    </source>
</evidence>
<evidence type="ECO:0000256" key="4">
    <source>
        <dbReference type="ARBA" id="ARBA00023002"/>
    </source>
</evidence>
<sequence>MKGICKKRCLVDSETPANNRTNVVIVGGGIGGALLAKHLQNHAHVTLIDPKKYFEIAWASLRSMVDLSSAERSLVNYSEFLPQVKLITSYASHITETEVLTAQGDCVPYDYLVIATGHVYSDPVTRSEGLHKYQEAFDKIKYSSSILIIGGGPSGVELAGEIVSEFPDKKITLVHRGPRLLQFIGPKASQKALEWLISKKVEVLLNQSVDLTSSSEGVYQTSGGETVVADQYFYCTGTPSGSLWLKETILKEKLDTQGKLEVDEHLRVKGHRNIFAVGDITNVPELKQGFLAMRHADLTAKNLRLLLRGGSEEKMGVYKPGGPMAFVSLGKKDAVAEVGGFTMSGCLPGLIKSGDLFVGKTRKTYGLNS</sequence>
<dbReference type="eggNOG" id="KOG2495">
    <property type="taxonomic scope" value="Eukaryota"/>
</dbReference>
<dbReference type="SUPFAM" id="SSF51905">
    <property type="entry name" value="FAD/NAD(P)-binding domain"/>
    <property type="match status" value="1"/>
</dbReference>
<keyword evidence="3" id="KW-0274">FAD</keyword>
<dbReference type="PANTHER" id="PTHR43735">
    <property type="entry name" value="APOPTOSIS-INDUCING FACTOR 1"/>
    <property type="match status" value="1"/>
</dbReference>
<comment type="function">
    <text evidence="5">Putative FAD-dependent oxidoreductase.</text>
</comment>
<dbReference type="InterPro" id="IPR023753">
    <property type="entry name" value="FAD/NAD-binding_dom"/>
</dbReference>
<dbReference type="OMA" id="SFYWNIA"/>
<evidence type="ECO:0000256" key="1">
    <source>
        <dbReference type="ARBA" id="ARBA00006442"/>
    </source>
</evidence>
<organism evidence="7 8">
    <name type="scientific">Beta vulgaris subsp. vulgaris</name>
    <name type="common">Beet</name>
    <dbReference type="NCBI Taxonomy" id="3555"/>
    <lineage>
        <taxon>Eukaryota</taxon>
        <taxon>Viridiplantae</taxon>
        <taxon>Streptophyta</taxon>
        <taxon>Embryophyta</taxon>
        <taxon>Tracheophyta</taxon>
        <taxon>Spermatophyta</taxon>
        <taxon>Magnoliopsida</taxon>
        <taxon>eudicotyledons</taxon>
        <taxon>Gunneridae</taxon>
        <taxon>Pentapetalae</taxon>
        <taxon>Caryophyllales</taxon>
        <taxon>Chenopodiaceae</taxon>
        <taxon>Betoideae</taxon>
        <taxon>Beta</taxon>
    </lineage>
</organism>
<dbReference type="Gramene" id="KMS95298">
    <property type="protein sequence ID" value="KMS95298"/>
    <property type="gene ID" value="BVRB_009530"/>
</dbReference>
<proteinExistence type="inferred from homology"/>
<gene>
    <name evidence="7" type="ORF">BVRB_009530</name>
</gene>
<evidence type="ECO:0000256" key="5">
    <source>
        <dbReference type="ARBA" id="ARBA00057036"/>
    </source>
</evidence>
<dbReference type="GO" id="GO:0004174">
    <property type="term" value="F:electron-transferring-flavoprotein dehydrogenase activity"/>
    <property type="evidence" value="ECO:0007669"/>
    <property type="project" value="TreeGrafter"/>
</dbReference>
<dbReference type="GO" id="GO:0005737">
    <property type="term" value="C:cytoplasm"/>
    <property type="evidence" value="ECO:0007669"/>
    <property type="project" value="TreeGrafter"/>
</dbReference>
<dbReference type="OrthoDB" id="202203at2759"/>
<dbReference type="Proteomes" id="UP000035740">
    <property type="component" value="Unassembled WGS sequence"/>
</dbReference>
<dbReference type="Gene3D" id="3.50.50.100">
    <property type="match status" value="1"/>
</dbReference>
<name>A0A0J8B5Y3_BETVV</name>
<keyword evidence="4" id="KW-0560">Oxidoreductase</keyword>
<evidence type="ECO:0000259" key="6">
    <source>
        <dbReference type="Pfam" id="PF07992"/>
    </source>
</evidence>
<dbReference type="Pfam" id="PF07992">
    <property type="entry name" value="Pyr_redox_2"/>
    <property type="match status" value="1"/>
</dbReference>
<dbReference type="PRINTS" id="PR00368">
    <property type="entry name" value="FADPNR"/>
</dbReference>
<dbReference type="ExpressionAtlas" id="A0A0J8B5Y3">
    <property type="expression patterns" value="baseline"/>
</dbReference>
<reference evidence="7 8" key="1">
    <citation type="journal article" date="2014" name="Nature">
        <title>The genome of the recently domesticated crop plant sugar beet (Beta vulgaris).</title>
        <authorList>
            <person name="Dohm J.C."/>
            <person name="Minoche A.E."/>
            <person name="Holtgrawe D."/>
            <person name="Capella-Gutierrez S."/>
            <person name="Zakrzewski F."/>
            <person name="Tafer H."/>
            <person name="Rupp O."/>
            <person name="Sorensen T.R."/>
            <person name="Stracke R."/>
            <person name="Reinhardt R."/>
            <person name="Goesmann A."/>
            <person name="Kraft T."/>
            <person name="Schulz B."/>
            <person name="Stadler P.F."/>
            <person name="Schmidt T."/>
            <person name="Gabaldon T."/>
            <person name="Lehrach H."/>
            <person name="Weisshaar B."/>
            <person name="Himmelbauer H."/>
        </authorList>
    </citation>
    <scope>NUCLEOTIDE SEQUENCE [LARGE SCALE GENOMIC DNA]</scope>
    <source>
        <tissue evidence="7">Taproot</tissue>
    </source>
</reference>
<dbReference type="InterPro" id="IPR036188">
    <property type="entry name" value="FAD/NAD-bd_sf"/>
</dbReference>
<keyword evidence="2" id="KW-0285">Flavoprotein</keyword>
<evidence type="ECO:0000256" key="3">
    <source>
        <dbReference type="ARBA" id="ARBA00022827"/>
    </source>
</evidence>
<dbReference type="GO" id="GO:0050660">
    <property type="term" value="F:flavin adenine dinucleotide binding"/>
    <property type="evidence" value="ECO:0007669"/>
    <property type="project" value="TreeGrafter"/>
</dbReference>
<dbReference type="PANTHER" id="PTHR43735:SF3">
    <property type="entry name" value="FERROPTOSIS SUPPRESSOR PROTEIN 1"/>
    <property type="match status" value="1"/>
</dbReference>
<dbReference type="EMBL" id="KQ090489">
    <property type="protein sequence ID" value="KMS95298.1"/>
    <property type="molecule type" value="Genomic_DNA"/>
</dbReference>
<feature type="domain" description="FAD/NAD(P)-binding" evidence="6">
    <location>
        <begin position="22"/>
        <end position="286"/>
    </location>
</feature>
<dbReference type="AlphaFoldDB" id="A0A0J8B5Y3"/>
<keyword evidence="8" id="KW-1185">Reference proteome</keyword>